<dbReference type="Pfam" id="PF02082">
    <property type="entry name" value="Rrf2"/>
    <property type="match status" value="1"/>
</dbReference>
<proteinExistence type="predicted"/>
<dbReference type="EMBL" id="CP051685">
    <property type="protein sequence ID" value="QJE00883.1"/>
    <property type="molecule type" value="Genomic_DNA"/>
</dbReference>
<feature type="region of interest" description="Disordered" evidence="1">
    <location>
        <begin position="147"/>
        <end position="167"/>
    </location>
</feature>
<accession>A0A7Z2ZSU5</accession>
<dbReference type="KEGG" id="mfy:HH212_13335"/>
<dbReference type="GO" id="GO:0005829">
    <property type="term" value="C:cytosol"/>
    <property type="evidence" value="ECO:0007669"/>
    <property type="project" value="TreeGrafter"/>
</dbReference>
<dbReference type="SUPFAM" id="SSF46785">
    <property type="entry name" value="Winged helix' DNA-binding domain"/>
    <property type="match status" value="1"/>
</dbReference>
<reference evidence="2 3" key="1">
    <citation type="submission" date="2020-04" db="EMBL/GenBank/DDBJ databases">
        <title>Genome sequencing of novel species.</title>
        <authorList>
            <person name="Heo J."/>
            <person name="Kim S.-J."/>
            <person name="Kim J.-S."/>
            <person name="Hong S.-B."/>
            <person name="Kwon S.-W."/>
        </authorList>
    </citation>
    <scope>NUCLEOTIDE SEQUENCE [LARGE SCALE GENOMIC DNA]</scope>
    <source>
        <strain evidence="2 3">GN2-R2</strain>
    </source>
</reference>
<dbReference type="PANTHER" id="PTHR33221">
    <property type="entry name" value="WINGED HELIX-TURN-HELIX TRANSCRIPTIONAL REGULATOR, RRF2 FAMILY"/>
    <property type="match status" value="1"/>
</dbReference>
<dbReference type="PROSITE" id="PS51197">
    <property type="entry name" value="HTH_RRF2_2"/>
    <property type="match status" value="1"/>
</dbReference>
<evidence type="ECO:0000256" key="1">
    <source>
        <dbReference type="SAM" id="MobiDB-lite"/>
    </source>
</evidence>
<dbReference type="AlphaFoldDB" id="A0A7Z2ZSU5"/>
<dbReference type="InterPro" id="IPR036390">
    <property type="entry name" value="WH_DNA-bd_sf"/>
</dbReference>
<organism evidence="2 3">
    <name type="scientific">Massilia forsythiae</name>
    <dbReference type="NCBI Taxonomy" id="2728020"/>
    <lineage>
        <taxon>Bacteria</taxon>
        <taxon>Pseudomonadati</taxon>
        <taxon>Pseudomonadota</taxon>
        <taxon>Betaproteobacteria</taxon>
        <taxon>Burkholderiales</taxon>
        <taxon>Oxalobacteraceae</taxon>
        <taxon>Telluria group</taxon>
        <taxon>Massilia</taxon>
    </lineage>
</organism>
<name>A0A7Z2ZSU5_9BURK</name>
<dbReference type="InterPro" id="IPR036388">
    <property type="entry name" value="WH-like_DNA-bd_sf"/>
</dbReference>
<dbReference type="Proteomes" id="UP000502415">
    <property type="component" value="Chromosome"/>
</dbReference>
<dbReference type="PANTHER" id="PTHR33221:SF15">
    <property type="entry name" value="HTH-TYPE TRANSCRIPTIONAL REGULATOR YWGB-RELATED"/>
    <property type="match status" value="1"/>
</dbReference>
<dbReference type="RefSeq" id="WP_170202913.1">
    <property type="nucleotide sequence ID" value="NZ_CP051685.1"/>
</dbReference>
<gene>
    <name evidence="2" type="ORF">HH212_13335</name>
</gene>
<evidence type="ECO:0000313" key="3">
    <source>
        <dbReference type="Proteomes" id="UP000502415"/>
    </source>
</evidence>
<dbReference type="GO" id="GO:0003700">
    <property type="term" value="F:DNA-binding transcription factor activity"/>
    <property type="evidence" value="ECO:0007669"/>
    <property type="project" value="TreeGrafter"/>
</dbReference>
<keyword evidence="3" id="KW-1185">Reference proteome</keyword>
<protein>
    <submittedName>
        <fullName evidence="2">Rrf2 family transcriptional regulator</fullName>
    </submittedName>
</protein>
<evidence type="ECO:0000313" key="2">
    <source>
        <dbReference type="EMBL" id="QJE00883.1"/>
    </source>
</evidence>
<dbReference type="Gene3D" id="1.10.10.10">
    <property type="entry name" value="Winged helix-like DNA-binding domain superfamily/Winged helix DNA-binding domain"/>
    <property type="match status" value="1"/>
</dbReference>
<sequence>MKRDSRLSGVLHVLLHMAESTAPMTSEALAAMMQTNPVVVRRILAGLRERDLVRSEKGHGGGWRLSCDLERVTLRDIHTALGSPAVLAIGNRTEAPGCLVEEAVNAAMDQACREAEAVLLARLGDVTLAALSRDFHRRLLARPACTDPHATHAPVTTHDVIQGEHDV</sequence>
<dbReference type="InterPro" id="IPR000944">
    <property type="entry name" value="Tscrpt_reg_Rrf2"/>
</dbReference>